<dbReference type="Gene3D" id="3.30.1370.30">
    <property type="match status" value="1"/>
</dbReference>
<proteinExistence type="inferred from homology"/>
<evidence type="ECO:0000313" key="7">
    <source>
        <dbReference type="Proteomes" id="UP000178099"/>
    </source>
</evidence>
<evidence type="ECO:0000256" key="1">
    <source>
        <dbReference type="ARBA" id="ARBA00006471"/>
    </source>
</evidence>
<keyword evidence="3 5" id="KW-0687">Ribonucleoprotein</keyword>
<dbReference type="SUPFAM" id="SSF56047">
    <property type="entry name" value="Ribosomal protein S8"/>
    <property type="match status" value="1"/>
</dbReference>
<dbReference type="PANTHER" id="PTHR11758">
    <property type="entry name" value="40S RIBOSOMAL PROTEIN S15A"/>
    <property type="match status" value="1"/>
</dbReference>
<reference evidence="6 7" key="1">
    <citation type="journal article" date="2016" name="Nat. Commun.">
        <title>Thousands of microbial genomes shed light on interconnected biogeochemical processes in an aquifer system.</title>
        <authorList>
            <person name="Anantharaman K."/>
            <person name="Brown C.T."/>
            <person name="Hug L.A."/>
            <person name="Sharon I."/>
            <person name="Castelle C.J."/>
            <person name="Probst A.J."/>
            <person name="Thomas B.C."/>
            <person name="Singh A."/>
            <person name="Wilkins M.J."/>
            <person name="Karaoz U."/>
            <person name="Brodie E.L."/>
            <person name="Williams K.H."/>
            <person name="Hubbard S.S."/>
            <person name="Banfield J.F."/>
        </authorList>
    </citation>
    <scope>NUCLEOTIDE SEQUENCE [LARGE SCALE GENOMIC DNA]</scope>
</reference>
<name>A0A1G2DDF7_9BACT</name>
<dbReference type="GO" id="GO:0003735">
    <property type="term" value="F:structural constituent of ribosome"/>
    <property type="evidence" value="ECO:0007669"/>
    <property type="project" value="InterPro"/>
</dbReference>
<dbReference type="EMBL" id="MHLN01000030">
    <property type="protein sequence ID" value="OGZ10900.1"/>
    <property type="molecule type" value="Genomic_DNA"/>
</dbReference>
<keyword evidence="2 5" id="KW-0689">Ribosomal protein</keyword>
<dbReference type="GO" id="GO:0005737">
    <property type="term" value="C:cytoplasm"/>
    <property type="evidence" value="ECO:0007669"/>
    <property type="project" value="UniProtKB-ARBA"/>
</dbReference>
<organism evidence="6 7">
    <name type="scientific">Candidatus Lloydbacteria bacterium RIFCSPHIGHO2_02_FULL_51_22</name>
    <dbReference type="NCBI Taxonomy" id="1798663"/>
    <lineage>
        <taxon>Bacteria</taxon>
        <taxon>Candidatus Lloydiibacteriota</taxon>
    </lineage>
</organism>
<dbReference type="GO" id="GO:0019843">
    <property type="term" value="F:rRNA binding"/>
    <property type="evidence" value="ECO:0007669"/>
    <property type="project" value="UniProtKB-UniRule"/>
</dbReference>
<dbReference type="NCBIfam" id="NF001109">
    <property type="entry name" value="PRK00136.1"/>
    <property type="match status" value="1"/>
</dbReference>
<dbReference type="Gene3D" id="3.30.1490.10">
    <property type="match status" value="1"/>
</dbReference>
<comment type="function">
    <text evidence="5">One of the primary rRNA binding proteins, it binds directly to 16S rRNA central domain where it helps coordinate assembly of the platform of the 30S subunit.</text>
</comment>
<dbReference type="GO" id="GO:1990904">
    <property type="term" value="C:ribonucleoprotein complex"/>
    <property type="evidence" value="ECO:0007669"/>
    <property type="project" value="UniProtKB-KW"/>
</dbReference>
<comment type="caution">
    <text evidence="6">The sequence shown here is derived from an EMBL/GenBank/DDBJ whole genome shotgun (WGS) entry which is preliminary data.</text>
</comment>
<sequence length="128" mass="14482">MDPIADTLIQIKNAGAVGKETVMVPHSKFRYAVLQALLKEGYIGSLEKKTRKQRKIIEVGLLYEEGKPRIGSVKRISKPSRRLYTGARNVWRVRQGFGDLFLSTPGGILTQKEARKQRIGGEVLFEIW</sequence>
<dbReference type="Pfam" id="PF00410">
    <property type="entry name" value="Ribosomal_S8"/>
    <property type="match status" value="1"/>
</dbReference>
<dbReference type="InterPro" id="IPR035987">
    <property type="entry name" value="Ribosomal_uS8_sf"/>
</dbReference>
<evidence type="ECO:0000256" key="5">
    <source>
        <dbReference type="HAMAP-Rule" id="MF_01302"/>
    </source>
</evidence>
<dbReference type="FunFam" id="3.30.1490.10:FF:000001">
    <property type="entry name" value="30S ribosomal protein S8"/>
    <property type="match status" value="1"/>
</dbReference>
<evidence type="ECO:0000256" key="4">
    <source>
        <dbReference type="ARBA" id="ARBA00035258"/>
    </source>
</evidence>
<evidence type="ECO:0000313" key="6">
    <source>
        <dbReference type="EMBL" id="OGZ10900.1"/>
    </source>
</evidence>
<keyword evidence="5" id="KW-0699">rRNA-binding</keyword>
<evidence type="ECO:0000256" key="2">
    <source>
        <dbReference type="ARBA" id="ARBA00022980"/>
    </source>
</evidence>
<dbReference type="GO" id="GO:0006412">
    <property type="term" value="P:translation"/>
    <property type="evidence" value="ECO:0007669"/>
    <property type="project" value="UniProtKB-UniRule"/>
</dbReference>
<comment type="subunit">
    <text evidence="5">Part of the 30S ribosomal subunit. Contacts proteins S5 and S12.</text>
</comment>
<evidence type="ECO:0000256" key="3">
    <source>
        <dbReference type="ARBA" id="ARBA00023274"/>
    </source>
</evidence>
<gene>
    <name evidence="5" type="primary">rpsH</name>
    <name evidence="6" type="ORF">A3D67_01330</name>
</gene>
<dbReference type="GO" id="GO:0005840">
    <property type="term" value="C:ribosome"/>
    <property type="evidence" value="ECO:0007669"/>
    <property type="project" value="UniProtKB-KW"/>
</dbReference>
<dbReference type="Proteomes" id="UP000178099">
    <property type="component" value="Unassembled WGS sequence"/>
</dbReference>
<protein>
    <recommendedName>
        <fullName evidence="4 5">Small ribosomal subunit protein uS8</fullName>
    </recommendedName>
</protein>
<keyword evidence="5" id="KW-0694">RNA-binding</keyword>
<dbReference type="AlphaFoldDB" id="A0A1G2DDF7"/>
<comment type="similarity">
    <text evidence="1 5">Belongs to the universal ribosomal protein uS8 family.</text>
</comment>
<dbReference type="HAMAP" id="MF_01302_B">
    <property type="entry name" value="Ribosomal_uS8_B"/>
    <property type="match status" value="1"/>
</dbReference>
<dbReference type="InterPro" id="IPR000630">
    <property type="entry name" value="Ribosomal_uS8"/>
</dbReference>
<accession>A0A1G2DDF7</accession>